<reference evidence="2 3" key="1">
    <citation type="journal article" date="2014" name="Am. J. Bot.">
        <title>Genome assembly and annotation for red clover (Trifolium pratense; Fabaceae).</title>
        <authorList>
            <person name="Istvanek J."/>
            <person name="Jaros M."/>
            <person name="Krenek A."/>
            <person name="Repkova J."/>
        </authorList>
    </citation>
    <scope>NUCLEOTIDE SEQUENCE [LARGE SCALE GENOMIC DNA]</scope>
    <source>
        <strain evidence="3">cv. Tatra</strain>
        <tissue evidence="2">Young leaves</tissue>
    </source>
</reference>
<dbReference type="EMBL" id="ASHM01019790">
    <property type="protein sequence ID" value="PNY01183.1"/>
    <property type="molecule type" value="Genomic_DNA"/>
</dbReference>
<evidence type="ECO:0000313" key="3">
    <source>
        <dbReference type="Proteomes" id="UP000236291"/>
    </source>
</evidence>
<dbReference type="GO" id="GO:0030497">
    <property type="term" value="P:fatty acid elongation"/>
    <property type="evidence" value="ECO:0007669"/>
    <property type="project" value="TreeGrafter"/>
</dbReference>
<dbReference type="Pfam" id="PF23562">
    <property type="entry name" value="AMP-binding_C_3"/>
    <property type="match status" value="1"/>
</dbReference>
<dbReference type="AlphaFoldDB" id="A0A2K3NDT5"/>
<dbReference type="Pfam" id="PF00501">
    <property type="entry name" value="AMP-binding"/>
    <property type="match status" value="1"/>
</dbReference>
<dbReference type="Gene3D" id="2.30.38.10">
    <property type="entry name" value="Luciferase, Domain 3"/>
    <property type="match status" value="1"/>
</dbReference>
<gene>
    <name evidence="2" type="ORF">L195_g024472</name>
</gene>
<dbReference type="InterPro" id="IPR052987">
    <property type="entry name" value="Chloroplast_AMP-bd_Enzymes"/>
</dbReference>
<dbReference type="Gene3D" id="3.30.300.30">
    <property type="match status" value="1"/>
</dbReference>
<feature type="domain" description="AMP-dependent synthetase/ligase" evidence="1">
    <location>
        <begin position="4"/>
        <end position="92"/>
    </location>
</feature>
<organism evidence="2 3">
    <name type="scientific">Trifolium pratense</name>
    <name type="common">Red clover</name>
    <dbReference type="NCBI Taxonomy" id="57577"/>
    <lineage>
        <taxon>Eukaryota</taxon>
        <taxon>Viridiplantae</taxon>
        <taxon>Streptophyta</taxon>
        <taxon>Embryophyta</taxon>
        <taxon>Tracheophyta</taxon>
        <taxon>Spermatophyta</taxon>
        <taxon>Magnoliopsida</taxon>
        <taxon>eudicotyledons</taxon>
        <taxon>Gunneridae</taxon>
        <taxon>Pentapetalae</taxon>
        <taxon>rosids</taxon>
        <taxon>fabids</taxon>
        <taxon>Fabales</taxon>
        <taxon>Fabaceae</taxon>
        <taxon>Papilionoideae</taxon>
        <taxon>50 kb inversion clade</taxon>
        <taxon>NPAAA clade</taxon>
        <taxon>Hologalegina</taxon>
        <taxon>IRL clade</taxon>
        <taxon>Trifolieae</taxon>
        <taxon>Trifolium</taxon>
    </lineage>
</organism>
<reference evidence="2 3" key="2">
    <citation type="journal article" date="2017" name="Front. Plant Sci.">
        <title>Gene Classification and Mining of Molecular Markers Useful in Red Clover (Trifolium pratense) Breeding.</title>
        <authorList>
            <person name="Istvanek J."/>
            <person name="Dluhosova J."/>
            <person name="Dluhos P."/>
            <person name="Patkova L."/>
            <person name="Nedelnik J."/>
            <person name="Repkova J."/>
        </authorList>
    </citation>
    <scope>NUCLEOTIDE SEQUENCE [LARGE SCALE GENOMIC DNA]</scope>
    <source>
        <strain evidence="3">cv. Tatra</strain>
        <tissue evidence="2">Young leaves</tissue>
    </source>
</reference>
<dbReference type="InterPro" id="IPR045851">
    <property type="entry name" value="AMP-bd_C_sf"/>
</dbReference>
<dbReference type="ExpressionAtlas" id="A0A2K3NDT5">
    <property type="expression patterns" value="baseline"/>
</dbReference>
<dbReference type="STRING" id="57577.A0A2K3NDT5"/>
<evidence type="ECO:0000313" key="2">
    <source>
        <dbReference type="EMBL" id="PNY01183.1"/>
    </source>
</evidence>
<accession>A0A2K3NDT5</accession>
<dbReference type="GO" id="GO:0008922">
    <property type="term" value="F:long-chain fatty acid [acyl-carrier-protein] ligase activity"/>
    <property type="evidence" value="ECO:0007669"/>
    <property type="project" value="TreeGrafter"/>
</dbReference>
<evidence type="ECO:0000259" key="1">
    <source>
        <dbReference type="Pfam" id="PF00501"/>
    </source>
</evidence>
<dbReference type="Proteomes" id="UP000236291">
    <property type="component" value="Unassembled WGS sequence"/>
</dbReference>
<dbReference type="InterPro" id="IPR000873">
    <property type="entry name" value="AMP-dep_synth/lig_dom"/>
</dbReference>
<comment type="caution">
    <text evidence="2">The sequence shown here is derived from an EMBL/GenBank/DDBJ whole genome shotgun (WGS) entry which is preliminary data.</text>
</comment>
<dbReference type="Gene3D" id="3.40.50.980">
    <property type="match status" value="1"/>
</dbReference>
<dbReference type="PANTHER" id="PTHR43813">
    <property type="entry name" value="ACYL-ACTIVATING ENZYME 16, CHLOROPLASTIC-RELATED"/>
    <property type="match status" value="1"/>
</dbReference>
<dbReference type="PANTHER" id="PTHR43813:SF4">
    <property type="entry name" value="LONG-CHAIN-FATTY-ACID COA LIGASE (AMP-FORMING)"/>
    <property type="match status" value="1"/>
</dbReference>
<name>A0A2K3NDT5_TRIPR</name>
<protein>
    <submittedName>
        <fullName evidence="2">Putative acyl-activating enzyme chloroplastic-like</fullName>
    </submittedName>
</protein>
<dbReference type="SUPFAM" id="SSF56801">
    <property type="entry name" value="Acetyl-CoA synthetase-like"/>
    <property type="match status" value="1"/>
</dbReference>
<sequence>MQAGISGGGSLPSHVDKFFEAIGVKLQNGYGLTETSPVIAARRLSCNVIGSVGHPLKHTEFKVVDSETGEVLPPGYKGILKVKGPQLMKGYYKNPSATNQVIDRDGWLNTGDIGWIVPYHSIGRSRNSGGVIVVEGRAKDTIVLSSEGENVEPGELEEAAMRSSLIQQIVVVGQDKRRLGAVVVPNKEEVLKAARELSIIDSNSSDASQEKVTSLIYNELKTWTSEFQFQIGPILLVNDPFTVDNGLMTPTMKVRRDRVIAQYRDQIENLYK</sequence>
<dbReference type="GO" id="GO:0009507">
    <property type="term" value="C:chloroplast"/>
    <property type="evidence" value="ECO:0007669"/>
    <property type="project" value="TreeGrafter"/>
</dbReference>
<proteinExistence type="predicted"/>